<comment type="caution">
    <text evidence="1">The sequence shown here is derived from an EMBL/GenBank/DDBJ whole genome shotgun (WGS) entry which is preliminary data.</text>
</comment>
<accession>A0A8H6PEX0</accession>
<keyword evidence="2" id="KW-1185">Reference proteome</keyword>
<sequence>MRSQRYTQGSRFRVACALEAVVGRETKPTGSGYRLKDLGDIAAAVAMELPYSSARLLRRHGGTGRDWFEPMHARGFDIQVIADIDTFQFERRSDPSAGSWNHRTLQGDGSRLKLLEEEINGEREPVMRYKNITGVRLSW</sequence>
<dbReference type="AlphaFoldDB" id="A0A8H6PEX0"/>
<evidence type="ECO:0000313" key="2">
    <source>
        <dbReference type="Proteomes" id="UP000630445"/>
    </source>
</evidence>
<protein>
    <submittedName>
        <fullName evidence="1">Uncharacterized protein</fullName>
    </submittedName>
</protein>
<gene>
    <name evidence="1" type="ORF">CNMCM5793_003372</name>
</gene>
<dbReference type="Proteomes" id="UP000630445">
    <property type="component" value="Unassembled WGS sequence"/>
</dbReference>
<organism evidence="1 2">
    <name type="scientific">Aspergillus hiratsukae</name>
    <dbReference type="NCBI Taxonomy" id="1194566"/>
    <lineage>
        <taxon>Eukaryota</taxon>
        <taxon>Fungi</taxon>
        <taxon>Dikarya</taxon>
        <taxon>Ascomycota</taxon>
        <taxon>Pezizomycotina</taxon>
        <taxon>Eurotiomycetes</taxon>
        <taxon>Eurotiomycetidae</taxon>
        <taxon>Eurotiales</taxon>
        <taxon>Aspergillaceae</taxon>
        <taxon>Aspergillus</taxon>
        <taxon>Aspergillus subgen. Fumigati</taxon>
    </lineage>
</organism>
<proteinExistence type="predicted"/>
<reference evidence="1" key="1">
    <citation type="submission" date="2020-06" db="EMBL/GenBank/DDBJ databases">
        <title>Draft genome sequences of strains closely related to Aspergillus parafelis and Aspergillus hiratsukae.</title>
        <authorList>
            <person name="Dos Santos R.A.C."/>
            <person name="Rivero-Menendez O."/>
            <person name="Steenwyk J.L."/>
            <person name="Mead M.E."/>
            <person name="Goldman G.H."/>
            <person name="Alastruey-Izquierdo A."/>
            <person name="Rokas A."/>
        </authorList>
    </citation>
    <scope>NUCLEOTIDE SEQUENCE</scope>
    <source>
        <strain evidence="1">CNM-CM5793</strain>
    </source>
</reference>
<dbReference type="EMBL" id="JACBAD010001915">
    <property type="protein sequence ID" value="KAF7128584.1"/>
    <property type="molecule type" value="Genomic_DNA"/>
</dbReference>
<evidence type="ECO:0000313" key="1">
    <source>
        <dbReference type="EMBL" id="KAF7128584.1"/>
    </source>
</evidence>
<name>A0A8H6PEX0_9EURO</name>